<feature type="region of interest" description="Disordered" evidence="1">
    <location>
        <begin position="1"/>
        <end position="77"/>
    </location>
</feature>
<evidence type="ECO:0000313" key="2">
    <source>
        <dbReference type="EMBL" id="KAK1663970.1"/>
    </source>
</evidence>
<protein>
    <submittedName>
        <fullName evidence="2">Uncharacterized protein</fullName>
    </submittedName>
</protein>
<name>A0AAD8WL88_LOLMU</name>
<proteinExistence type="predicted"/>
<feature type="compositionally biased region" description="Gly residues" evidence="1">
    <location>
        <begin position="1"/>
        <end position="18"/>
    </location>
</feature>
<evidence type="ECO:0000313" key="3">
    <source>
        <dbReference type="Proteomes" id="UP001231189"/>
    </source>
</evidence>
<accession>A0AAD8WL88</accession>
<dbReference type="EMBL" id="JAUUTY010000003">
    <property type="protein sequence ID" value="KAK1663970.1"/>
    <property type="molecule type" value="Genomic_DNA"/>
</dbReference>
<reference evidence="2" key="1">
    <citation type="submission" date="2023-07" db="EMBL/GenBank/DDBJ databases">
        <title>A chromosome-level genome assembly of Lolium multiflorum.</title>
        <authorList>
            <person name="Chen Y."/>
            <person name="Copetti D."/>
            <person name="Kolliker R."/>
            <person name="Studer B."/>
        </authorList>
    </citation>
    <scope>NUCLEOTIDE SEQUENCE</scope>
    <source>
        <strain evidence="2">02402/16</strain>
        <tissue evidence="2">Leaf</tissue>
    </source>
</reference>
<feature type="compositionally biased region" description="Low complexity" evidence="1">
    <location>
        <begin position="41"/>
        <end position="52"/>
    </location>
</feature>
<gene>
    <name evidence="2" type="ORF">QYE76_052129</name>
</gene>
<organism evidence="2 3">
    <name type="scientific">Lolium multiflorum</name>
    <name type="common">Italian ryegrass</name>
    <name type="synonym">Lolium perenne subsp. multiflorum</name>
    <dbReference type="NCBI Taxonomy" id="4521"/>
    <lineage>
        <taxon>Eukaryota</taxon>
        <taxon>Viridiplantae</taxon>
        <taxon>Streptophyta</taxon>
        <taxon>Embryophyta</taxon>
        <taxon>Tracheophyta</taxon>
        <taxon>Spermatophyta</taxon>
        <taxon>Magnoliopsida</taxon>
        <taxon>Liliopsida</taxon>
        <taxon>Poales</taxon>
        <taxon>Poaceae</taxon>
        <taxon>BOP clade</taxon>
        <taxon>Pooideae</taxon>
        <taxon>Poodae</taxon>
        <taxon>Poeae</taxon>
        <taxon>Poeae Chloroplast Group 2 (Poeae type)</taxon>
        <taxon>Loliodinae</taxon>
        <taxon>Loliinae</taxon>
        <taxon>Lolium</taxon>
    </lineage>
</organism>
<dbReference type="Proteomes" id="UP001231189">
    <property type="component" value="Unassembled WGS sequence"/>
</dbReference>
<comment type="caution">
    <text evidence="2">The sequence shown here is derived from an EMBL/GenBank/DDBJ whole genome shotgun (WGS) entry which is preliminary data.</text>
</comment>
<keyword evidence="3" id="KW-1185">Reference proteome</keyword>
<dbReference type="AlphaFoldDB" id="A0AAD8WL88"/>
<evidence type="ECO:0000256" key="1">
    <source>
        <dbReference type="SAM" id="MobiDB-lite"/>
    </source>
</evidence>
<sequence length="115" mass="12103">MASRGGSDGRASGLGGGASPPRLPAAPRRSGERKLARFANQGERSSSGQSSRAPRLPVAASSEEDDLVPARSPTFSAGDYVHVSDEEEAVMAQTFAISAAEARARFRWEEADTVR</sequence>